<sequence length="143" mass="15958">MNLERFAEFSRFGQFVLSAFRRYEQKLTDLNWADSSPGDEDHWISTRILCFPSHIDASFLKEAASIGHPETPSDAALQQAVEQLSTFASTQLTTGADGPLIDGVESLDYIMDDPGWMGTQWADAESVTGNPFSTPLRYDFENL</sequence>
<dbReference type="RefSeq" id="XP_008728367.1">
    <property type="nucleotide sequence ID" value="XM_008730145.1"/>
</dbReference>
<organism evidence="1 2">
    <name type="scientific">Cladophialophora carrionii CBS 160.54</name>
    <dbReference type="NCBI Taxonomy" id="1279043"/>
    <lineage>
        <taxon>Eukaryota</taxon>
        <taxon>Fungi</taxon>
        <taxon>Dikarya</taxon>
        <taxon>Ascomycota</taxon>
        <taxon>Pezizomycotina</taxon>
        <taxon>Eurotiomycetes</taxon>
        <taxon>Chaetothyriomycetidae</taxon>
        <taxon>Chaetothyriales</taxon>
        <taxon>Herpotrichiellaceae</taxon>
        <taxon>Cladophialophora</taxon>
    </lineage>
</organism>
<dbReference type="EMBL" id="KB822706">
    <property type="protein sequence ID" value="ETI21750.1"/>
    <property type="molecule type" value="Genomic_DNA"/>
</dbReference>
<dbReference type="AlphaFoldDB" id="V9D4F4"/>
<reference evidence="1 2" key="1">
    <citation type="submission" date="2013-03" db="EMBL/GenBank/DDBJ databases">
        <title>The Genome Sequence of Cladophialophora carrionii CBS 160.54.</title>
        <authorList>
            <consortium name="The Broad Institute Genomics Platform"/>
            <person name="Cuomo C."/>
            <person name="de Hoog S."/>
            <person name="Gorbushina A."/>
            <person name="Walker B."/>
            <person name="Young S.K."/>
            <person name="Zeng Q."/>
            <person name="Gargeya S."/>
            <person name="Fitzgerald M."/>
            <person name="Haas B."/>
            <person name="Abouelleil A."/>
            <person name="Allen A.W."/>
            <person name="Alvarado L."/>
            <person name="Arachchi H.M."/>
            <person name="Berlin A.M."/>
            <person name="Chapman S.B."/>
            <person name="Gainer-Dewar J."/>
            <person name="Goldberg J."/>
            <person name="Griggs A."/>
            <person name="Gujja S."/>
            <person name="Hansen M."/>
            <person name="Howarth C."/>
            <person name="Imamovic A."/>
            <person name="Ireland A."/>
            <person name="Larimer J."/>
            <person name="McCowan C."/>
            <person name="Murphy C."/>
            <person name="Pearson M."/>
            <person name="Poon T.W."/>
            <person name="Priest M."/>
            <person name="Roberts A."/>
            <person name="Saif S."/>
            <person name="Shea T."/>
            <person name="Sisk P."/>
            <person name="Sykes S."/>
            <person name="Wortman J."/>
            <person name="Nusbaum C."/>
            <person name="Birren B."/>
        </authorList>
    </citation>
    <scope>NUCLEOTIDE SEQUENCE [LARGE SCALE GENOMIC DNA]</scope>
    <source>
        <strain evidence="1 2">CBS 160.54</strain>
    </source>
</reference>
<dbReference type="GeneID" id="19984312"/>
<evidence type="ECO:0000313" key="1">
    <source>
        <dbReference type="EMBL" id="ETI21750.1"/>
    </source>
</evidence>
<dbReference type="Proteomes" id="UP000030678">
    <property type="component" value="Unassembled WGS sequence"/>
</dbReference>
<accession>V9D4F4</accession>
<dbReference type="VEuPathDB" id="FungiDB:G647_05819"/>
<dbReference type="HOGENOM" id="CLU_1805972_0_0_1"/>
<gene>
    <name evidence="1" type="ORF">G647_05819</name>
</gene>
<protein>
    <submittedName>
        <fullName evidence="1">Uncharacterized protein</fullName>
    </submittedName>
</protein>
<proteinExistence type="predicted"/>
<name>V9D4F4_9EURO</name>
<evidence type="ECO:0000313" key="2">
    <source>
        <dbReference type="Proteomes" id="UP000030678"/>
    </source>
</evidence>